<proteinExistence type="predicted"/>
<dbReference type="EMBL" id="RHHT01000001">
    <property type="protein sequence ID" value="RNB87541.1"/>
    <property type="molecule type" value="Genomic_DNA"/>
</dbReference>
<keyword evidence="1" id="KW-0472">Membrane</keyword>
<name>A0A3M8DJB8_9BACL</name>
<keyword evidence="1" id="KW-1133">Transmembrane helix</keyword>
<comment type="caution">
    <text evidence="2">The sequence shown here is derived from an EMBL/GenBank/DDBJ whole genome shotgun (WGS) entry which is preliminary data.</text>
</comment>
<dbReference type="AlphaFoldDB" id="A0A3M8DJB8"/>
<organism evidence="2 3">
    <name type="scientific">Brevibacillus panacihumi</name>
    <dbReference type="NCBI Taxonomy" id="497735"/>
    <lineage>
        <taxon>Bacteria</taxon>
        <taxon>Bacillati</taxon>
        <taxon>Bacillota</taxon>
        <taxon>Bacilli</taxon>
        <taxon>Bacillales</taxon>
        <taxon>Paenibacillaceae</taxon>
        <taxon>Brevibacillus</taxon>
    </lineage>
</organism>
<evidence type="ECO:0000313" key="2">
    <source>
        <dbReference type="EMBL" id="RNB87541.1"/>
    </source>
</evidence>
<sequence>QLPVSYEATWLLPRLDFHQLAINGLLGALAAECVFPLFHFVWVKIPNAFAFFPFFLGQLSCIFAFIKNPYSFPPYGSGK</sequence>
<evidence type="ECO:0000313" key="3">
    <source>
        <dbReference type="Proteomes" id="UP000281915"/>
    </source>
</evidence>
<dbReference type="RefSeq" id="WP_221175394.1">
    <property type="nucleotide sequence ID" value="NZ_RHHT01000001.1"/>
</dbReference>
<feature type="transmembrane region" description="Helical" evidence="1">
    <location>
        <begin position="48"/>
        <end position="66"/>
    </location>
</feature>
<feature type="non-terminal residue" evidence="2">
    <location>
        <position position="1"/>
    </location>
</feature>
<gene>
    <name evidence="2" type="ORF">EDM58_00005</name>
</gene>
<reference evidence="2 3" key="1">
    <citation type="submission" date="2018-10" db="EMBL/GenBank/DDBJ databases">
        <title>Phylogenomics of Brevibacillus.</title>
        <authorList>
            <person name="Dunlap C."/>
        </authorList>
    </citation>
    <scope>NUCLEOTIDE SEQUENCE [LARGE SCALE GENOMIC DNA]</scope>
    <source>
        <strain evidence="2 3">JCM 15085</strain>
    </source>
</reference>
<keyword evidence="1" id="KW-0812">Transmembrane</keyword>
<feature type="transmembrane region" description="Helical" evidence="1">
    <location>
        <begin position="20"/>
        <end position="41"/>
    </location>
</feature>
<evidence type="ECO:0000256" key="1">
    <source>
        <dbReference type="SAM" id="Phobius"/>
    </source>
</evidence>
<accession>A0A3M8DJB8</accession>
<dbReference type="Proteomes" id="UP000281915">
    <property type="component" value="Unassembled WGS sequence"/>
</dbReference>
<protein>
    <submittedName>
        <fullName evidence="2">Uncharacterized protein</fullName>
    </submittedName>
</protein>